<proteinExistence type="predicted"/>
<evidence type="ECO:0000313" key="2">
    <source>
        <dbReference type="EMBL" id="KAL3271920.1"/>
    </source>
</evidence>
<protein>
    <submittedName>
        <fullName evidence="2">Uncharacterized protein</fullName>
    </submittedName>
</protein>
<organism evidence="2 3">
    <name type="scientific">Cryptolaemus montrouzieri</name>
    <dbReference type="NCBI Taxonomy" id="559131"/>
    <lineage>
        <taxon>Eukaryota</taxon>
        <taxon>Metazoa</taxon>
        <taxon>Ecdysozoa</taxon>
        <taxon>Arthropoda</taxon>
        <taxon>Hexapoda</taxon>
        <taxon>Insecta</taxon>
        <taxon>Pterygota</taxon>
        <taxon>Neoptera</taxon>
        <taxon>Endopterygota</taxon>
        <taxon>Coleoptera</taxon>
        <taxon>Polyphaga</taxon>
        <taxon>Cucujiformia</taxon>
        <taxon>Coccinelloidea</taxon>
        <taxon>Coccinellidae</taxon>
        <taxon>Scymninae</taxon>
        <taxon>Scymnini</taxon>
        <taxon>Cryptolaemus</taxon>
    </lineage>
</organism>
<evidence type="ECO:0000256" key="1">
    <source>
        <dbReference type="SAM" id="MobiDB-lite"/>
    </source>
</evidence>
<name>A0ABD2MZN7_9CUCU</name>
<gene>
    <name evidence="2" type="ORF">HHI36_022390</name>
</gene>
<feature type="region of interest" description="Disordered" evidence="1">
    <location>
        <begin position="23"/>
        <end position="47"/>
    </location>
</feature>
<accession>A0ABD2MZN7</accession>
<evidence type="ECO:0000313" key="3">
    <source>
        <dbReference type="Proteomes" id="UP001516400"/>
    </source>
</evidence>
<reference evidence="2 3" key="1">
    <citation type="journal article" date="2021" name="BMC Biol.">
        <title>Horizontally acquired antibacterial genes associated with adaptive radiation of ladybird beetles.</title>
        <authorList>
            <person name="Li H.S."/>
            <person name="Tang X.F."/>
            <person name="Huang Y.H."/>
            <person name="Xu Z.Y."/>
            <person name="Chen M.L."/>
            <person name="Du X.Y."/>
            <person name="Qiu B.Y."/>
            <person name="Chen P.T."/>
            <person name="Zhang W."/>
            <person name="Slipinski A."/>
            <person name="Escalona H.E."/>
            <person name="Waterhouse R.M."/>
            <person name="Zwick A."/>
            <person name="Pang H."/>
        </authorList>
    </citation>
    <scope>NUCLEOTIDE SEQUENCE [LARGE SCALE GENOMIC DNA]</scope>
    <source>
        <strain evidence="2">SYSU2018</strain>
    </source>
</reference>
<comment type="caution">
    <text evidence="2">The sequence shown here is derived from an EMBL/GenBank/DDBJ whole genome shotgun (WGS) entry which is preliminary data.</text>
</comment>
<dbReference type="Proteomes" id="UP001516400">
    <property type="component" value="Unassembled WGS sequence"/>
</dbReference>
<dbReference type="AlphaFoldDB" id="A0ABD2MZN7"/>
<keyword evidence="3" id="KW-1185">Reference proteome</keyword>
<dbReference type="EMBL" id="JABFTP020000042">
    <property type="protein sequence ID" value="KAL3271920.1"/>
    <property type="molecule type" value="Genomic_DNA"/>
</dbReference>
<sequence>MWRLTEIFKSRLEAVEMDVPRRSSRTSRREHVPNEVMKREMGADDNITKDIERKQLVSYGHEKRTADYRLPKEVLLWQPNISRKRGRPKLEWNVSFHKSISEINLTPEDTENRHQWSLGVGQRRRMF</sequence>